<accession>A0A936ZRW0</accession>
<dbReference type="GO" id="GO:0030973">
    <property type="term" value="F:molybdate ion binding"/>
    <property type="evidence" value="ECO:0007669"/>
    <property type="project" value="InterPro"/>
</dbReference>
<organism evidence="6 7">
    <name type="scientific">Aquimarina mytili</name>
    <dbReference type="NCBI Taxonomy" id="874423"/>
    <lineage>
        <taxon>Bacteria</taxon>
        <taxon>Pseudomonadati</taxon>
        <taxon>Bacteroidota</taxon>
        <taxon>Flavobacteriia</taxon>
        <taxon>Flavobacteriales</taxon>
        <taxon>Flavobacteriaceae</taxon>
        <taxon>Aquimarina</taxon>
    </lineage>
</organism>
<keyword evidence="7" id="KW-1185">Reference proteome</keyword>
<dbReference type="InterPro" id="IPR050682">
    <property type="entry name" value="ModA/WtpA"/>
</dbReference>
<dbReference type="PIRSF" id="PIRSF004846">
    <property type="entry name" value="ModA"/>
    <property type="match status" value="1"/>
</dbReference>
<dbReference type="AlphaFoldDB" id="A0A936ZRW0"/>
<evidence type="ECO:0000313" key="6">
    <source>
        <dbReference type="EMBL" id="MBL0683568.1"/>
    </source>
</evidence>
<dbReference type="InterPro" id="IPR044084">
    <property type="entry name" value="AvModA-like_subst-bd"/>
</dbReference>
<gene>
    <name evidence="6" type="primary">modA</name>
    <name evidence="6" type="ORF">JJQ60_08575</name>
</gene>
<feature type="binding site" evidence="4">
    <location>
        <position position="170"/>
    </location>
    <ligand>
        <name>molybdate</name>
        <dbReference type="ChEBI" id="CHEBI:36264"/>
    </ligand>
</feature>
<dbReference type="GO" id="GO:0046872">
    <property type="term" value="F:metal ion binding"/>
    <property type="evidence" value="ECO:0007669"/>
    <property type="project" value="UniProtKB-KW"/>
</dbReference>
<dbReference type="Proteomes" id="UP000651057">
    <property type="component" value="Unassembled WGS sequence"/>
</dbReference>
<evidence type="ECO:0000256" key="5">
    <source>
        <dbReference type="SAM" id="SignalP"/>
    </source>
</evidence>
<evidence type="ECO:0000313" key="7">
    <source>
        <dbReference type="Proteomes" id="UP000651057"/>
    </source>
</evidence>
<dbReference type="InterPro" id="IPR005950">
    <property type="entry name" value="ModA"/>
</dbReference>
<reference evidence="6" key="1">
    <citation type="submission" date="2021-01" db="EMBL/GenBank/DDBJ databases">
        <authorList>
            <person name="Zhong Y.L."/>
        </authorList>
    </citation>
    <scope>NUCLEOTIDE SEQUENCE</scope>
    <source>
        <strain evidence="6">KCTC 23302</strain>
    </source>
</reference>
<proteinExistence type="inferred from homology"/>
<comment type="similarity">
    <text evidence="1">Belongs to the bacterial solute-binding protein ModA family.</text>
</comment>
<keyword evidence="4" id="KW-0500">Molybdenum</keyword>
<sequence>MRCKVKKANLLILISIILSTACKPQHDYKLNIAVAANMQFAMKELSKAFTNQTGIACDLIIGSSGKLTAQIKEGAPFDIFVSADMKYPNDLFKSGHTSTVPKIYAYGKLVLWSMIDDTEPSIDILNTSEIKHIAIANPKTAPYGIAAIQVLNQHGIYESIKGKLVFGESISQTNQFITSKSAEIGFTSKSIVLSPQIKGKGNWVDIPNTDYSAIRQAVVILKNKNNLQDYAQAFHDFLFTDNAKNILENYGYSVKRQ</sequence>
<dbReference type="NCBIfam" id="TIGR01256">
    <property type="entry name" value="modA"/>
    <property type="match status" value="1"/>
</dbReference>
<evidence type="ECO:0000256" key="3">
    <source>
        <dbReference type="ARBA" id="ARBA00022729"/>
    </source>
</evidence>
<keyword evidence="2 4" id="KW-0479">Metal-binding</keyword>
<dbReference type="Pfam" id="PF13531">
    <property type="entry name" value="SBP_bac_11"/>
    <property type="match status" value="1"/>
</dbReference>
<dbReference type="EMBL" id="JAERQJ010000003">
    <property type="protein sequence ID" value="MBL0683568.1"/>
    <property type="molecule type" value="Genomic_DNA"/>
</dbReference>
<dbReference type="Gene3D" id="3.40.190.10">
    <property type="entry name" value="Periplasmic binding protein-like II"/>
    <property type="match status" value="2"/>
</dbReference>
<dbReference type="PANTHER" id="PTHR30632:SF14">
    <property type="entry name" value="TUNGSTATE_MOLYBDATE_CHROMATE-BINDING PROTEIN MODA"/>
    <property type="match status" value="1"/>
</dbReference>
<evidence type="ECO:0000256" key="2">
    <source>
        <dbReference type="ARBA" id="ARBA00022723"/>
    </source>
</evidence>
<dbReference type="GO" id="GO:0015689">
    <property type="term" value="P:molybdate ion transport"/>
    <property type="evidence" value="ECO:0007669"/>
    <property type="project" value="InterPro"/>
</dbReference>
<evidence type="ECO:0000256" key="1">
    <source>
        <dbReference type="ARBA" id="ARBA00009175"/>
    </source>
</evidence>
<feature type="binding site" evidence="4">
    <location>
        <position position="64"/>
    </location>
    <ligand>
        <name>molybdate</name>
        <dbReference type="ChEBI" id="CHEBI:36264"/>
    </ligand>
</feature>
<feature type="chain" id="PRO_5037312710" evidence="5">
    <location>
        <begin position="21"/>
        <end position="257"/>
    </location>
</feature>
<dbReference type="PROSITE" id="PS51257">
    <property type="entry name" value="PROKAR_LIPOPROTEIN"/>
    <property type="match status" value="1"/>
</dbReference>
<dbReference type="CDD" id="cd13539">
    <property type="entry name" value="PBP2_AvModA"/>
    <property type="match status" value="1"/>
</dbReference>
<keyword evidence="3 5" id="KW-0732">Signal</keyword>
<dbReference type="SUPFAM" id="SSF53850">
    <property type="entry name" value="Periplasmic binding protein-like II"/>
    <property type="match status" value="1"/>
</dbReference>
<protein>
    <submittedName>
        <fullName evidence="6">Molybdate ABC transporter substrate-binding protein</fullName>
    </submittedName>
</protein>
<comment type="caution">
    <text evidence="6">The sequence shown here is derived from an EMBL/GenBank/DDBJ whole genome shotgun (WGS) entry which is preliminary data.</text>
</comment>
<dbReference type="PANTHER" id="PTHR30632">
    <property type="entry name" value="MOLYBDATE-BINDING PERIPLASMIC PROTEIN"/>
    <property type="match status" value="1"/>
</dbReference>
<name>A0A936ZRW0_9FLAO</name>
<evidence type="ECO:0000256" key="4">
    <source>
        <dbReference type="PIRSR" id="PIRSR004846-1"/>
    </source>
</evidence>
<feature type="signal peptide" evidence="5">
    <location>
        <begin position="1"/>
        <end position="20"/>
    </location>
</feature>